<dbReference type="Proteomes" id="UP000193560">
    <property type="component" value="Unassembled WGS sequence"/>
</dbReference>
<reference evidence="1 2" key="1">
    <citation type="submission" date="2016-07" db="EMBL/GenBank/DDBJ databases">
        <title>Pervasive Adenine N6-methylation of Active Genes in Fungi.</title>
        <authorList>
            <consortium name="DOE Joint Genome Institute"/>
            <person name="Mondo S.J."/>
            <person name="Dannebaum R.O."/>
            <person name="Kuo R.C."/>
            <person name="Labutti K."/>
            <person name="Haridas S."/>
            <person name="Kuo A."/>
            <person name="Salamov A."/>
            <person name="Ahrendt S.R."/>
            <person name="Lipzen A."/>
            <person name="Sullivan W."/>
            <person name="Andreopoulos W.B."/>
            <person name="Clum A."/>
            <person name="Lindquist E."/>
            <person name="Daum C."/>
            <person name="Ramamoorthy G.K."/>
            <person name="Gryganskyi A."/>
            <person name="Culley D."/>
            <person name="Magnuson J.K."/>
            <person name="James T.Y."/>
            <person name="O'Malley M.A."/>
            <person name="Stajich J.E."/>
            <person name="Spatafora J.W."/>
            <person name="Visel A."/>
            <person name="Grigoriev I.V."/>
        </authorList>
    </citation>
    <scope>NUCLEOTIDE SEQUENCE [LARGE SCALE GENOMIC DNA]</scope>
    <source>
        <strain evidence="1 2">NRRL 1336</strain>
    </source>
</reference>
<keyword evidence="2" id="KW-1185">Reference proteome</keyword>
<dbReference type="EMBL" id="MCGE01000026">
    <property type="protein sequence ID" value="ORZ09790.1"/>
    <property type="molecule type" value="Genomic_DNA"/>
</dbReference>
<protein>
    <submittedName>
        <fullName evidence="1">Uncharacterized protein</fullName>
    </submittedName>
</protein>
<comment type="caution">
    <text evidence="1">The sequence shown here is derived from an EMBL/GenBank/DDBJ whole genome shotgun (WGS) entry which is preliminary data.</text>
</comment>
<name>A0A1X2I5D1_9FUNG</name>
<organism evidence="1 2">
    <name type="scientific">Absidia repens</name>
    <dbReference type="NCBI Taxonomy" id="90262"/>
    <lineage>
        <taxon>Eukaryota</taxon>
        <taxon>Fungi</taxon>
        <taxon>Fungi incertae sedis</taxon>
        <taxon>Mucoromycota</taxon>
        <taxon>Mucoromycotina</taxon>
        <taxon>Mucoromycetes</taxon>
        <taxon>Mucorales</taxon>
        <taxon>Cunninghamellaceae</taxon>
        <taxon>Absidia</taxon>
    </lineage>
</organism>
<proteinExistence type="predicted"/>
<accession>A0A1X2I5D1</accession>
<dbReference type="AlphaFoldDB" id="A0A1X2I5D1"/>
<feature type="non-terminal residue" evidence="1">
    <location>
        <position position="1"/>
    </location>
</feature>
<evidence type="ECO:0000313" key="1">
    <source>
        <dbReference type="EMBL" id="ORZ09790.1"/>
    </source>
</evidence>
<sequence length="100" mass="11779">ITFLSYIVHVVFVICHHPHISDTRLPIASQQLYLVTPQHILTLAMFHLVYNQYQRLIIHLFHNTLFYSLISNSTNNPLSSTIIYHHRNLLFQHPLPILLL</sequence>
<gene>
    <name evidence="1" type="ORF">BCR42DRAFT_423079</name>
</gene>
<evidence type="ECO:0000313" key="2">
    <source>
        <dbReference type="Proteomes" id="UP000193560"/>
    </source>
</evidence>